<evidence type="ECO:0000313" key="3">
    <source>
        <dbReference type="Proteomes" id="UP000549457"/>
    </source>
</evidence>
<evidence type="ECO:0000256" key="1">
    <source>
        <dbReference type="SAM" id="Phobius"/>
    </source>
</evidence>
<keyword evidence="3" id="KW-1185">Reference proteome</keyword>
<dbReference type="PANTHER" id="PTHR30503">
    <property type="entry name" value="INNER MEMBRANE PROTEIN YEDI"/>
    <property type="match status" value="1"/>
</dbReference>
<evidence type="ECO:0000313" key="2">
    <source>
        <dbReference type="EMBL" id="MBB5220273.1"/>
    </source>
</evidence>
<proteinExistence type="predicted"/>
<name>A0A840SLC8_9RHOB</name>
<accession>A0A840SLC8</accession>
<feature type="transmembrane region" description="Helical" evidence="1">
    <location>
        <begin position="237"/>
        <end position="259"/>
    </location>
</feature>
<dbReference type="Proteomes" id="UP000549457">
    <property type="component" value="Unassembled WGS sequence"/>
</dbReference>
<organism evidence="2 3">
    <name type="scientific">Amaricoccus macauensis</name>
    <dbReference type="NCBI Taxonomy" id="57001"/>
    <lineage>
        <taxon>Bacteria</taxon>
        <taxon>Pseudomonadati</taxon>
        <taxon>Pseudomonadota</taxon>
        <taxon>Alphaproteobacteria</taxon>
        <taxon>Rhodobacterales</taxon>
        <taxon>Paracoccaceae</taxon>
        <taxon>Amaricoccus</taxon>
    </lineage>
</organism>
<keyword evidence="1" id="KW-0812">Transmembrane</keyword>
<protein>
    <recommendedName>
        <fullName evidence="4">DUF808 domain-containing protein</fullName>
    </recommendedName>
</protein>
<dbReference type="InterPro" id="IPR008526">
    <property type="entry name" value="YedI"/>
</dbReference>
<keyword evidence="1" id="KW-1133">Transmembrane helix</keyword>
<keyword evidence="1" id="KW-0472">Membrane</keyword>
<dbReference type="PANTHER" id="PTHR30503:SF3">
    <property type="entry name" value="INNER MEMBRANE PROTEIN YEDI"/>
    <property type="match status" value="1"/>
</dbReference>
<gene>
    <name evidence="2" type="ORF">HNP73_000194</name>
</gene>
<dbReference type="EMBL" id="JACHFM010000001">
    <property type="protein sequence ID" value="MBB5220273.1"/>
    <property type="molecule type" value="Genomic_DNA"/>
</dbReference>
<comment type="caution">
    <text evidence="2">The sequence shown here is derived from an EMBL/GenBank/DDBJ whole genome shotgun (WGS) entry which is preliminary data.</text>
</comment>
<feature type="transmembrane region" description="Helical" evidence="1">
    <location>
        <begin position="186"/>
        <end position="208"/>
    </location>
</feature>
<dbReference type="GO" id="GO:0005886">
    <property type="term" value="C:plasma membrane"/>
    <property type="evidence" value="ECO:0007669"/>
    <property type="project" value="TreeGrafter"/>
</dbReference>
<dbReference type="AlphaFoldDB" id="A0A840SLC8"/>
<sequence length="337" mass="34179">MSQGLLALLDDVALIARQAAVSLDDLPTQVAKASAKSAGVVIDDAAVTPRYVVGIAAQRELPVVMRIAMGSIRNKLLVLLPVALVLSVFLPQAITPLLMLGGGFLGYEGALKLLEMLGFVEPHGPAAAPGEKHAGSGGEGEAAAAVQASEDATVKGAIRTDLILSAEIMAISLATLPVAAPLFNKAAVLAVIGLFLTGAVYGAVAIIVKADDVGLALAQNRRGGAAGAALRAIGRGLVWVMPGFLQLLATVGTFAMLWVGGEVIIHGLAALGWHAPEETVHDVSEAADHLAGGIAGWAAKTVAGMIVGVGFGLVVFGLKNAVVLPVLNRLRGRPAAH</sequence>
<dbReference type="RefSeq" id="WP_184146230.1">
    <property type="nucleotide sequence ID" value="NZ_JACHFM010000001.1"/>
</dbReference>
<feature type="transmembrane region" description="Helical" evidence="1">
    <location>
        <begin position="302"/>
        <end position="327"/>
    </location>
</feature>
<reference evidence="2 3" key="1">
    <citation type="submission" date="2020-08" db="EMBL/GenBank/DDBJ databases">
        <title>Genomic Encyclopedia of Type Strains, Phase IV (KMG-IV): sequencing the most valuable type-strain genomes for metagenomic binning, comparative biology and taxonomic classification.</title>
        <authorList>
            <person name="Goeker M."/>
        </authorList>
    </citation>
    <scope>NUCLEOTIDE SEQUENCE [LARGE SCALE GENOMIC DNA]</scope>
    <source>
        <strain evidence="2 3">DSM 101730</strain>
    </source>
</reference>
<dbReference type="PIRSF" id="PIRSF016660">
    <property type="entry name" value="YedI"/>
    <property type="match status" value="1"/>
</dbReference>
<dbReference type="Pfam" id="PF05661">
    <property type="entry name" value="DUF808"/>
    <property type="match status" value="1"/>
</dbReference>
<evidence type="ECO:0008006" key="4">
    <source>
        <dbReference type="Google" id="ProtNLM"/>
    </source>
</evidence>
<feature type="transmembrane region" description="Helical" evidence="1">
    <location>
        <begin position="76"/>
        <end position="94"/>
    </location>
</feature>